<reference evidence="1" key="2">
    <citation type="journal article" date="2015" name="Fish Shellfish Immunol.">
        <title>Early steps in the European eel (Anguilla anguilla)-Vibrio vulnificus interaction in the gills: Role of the RtxA13 toxin.</title>
        <authorList>
            <person name="Callol A."/>
            <person name="Pajuelo D."/>
            <person name="Ebbesson L."/>
            <person name="Teles M."/>
            <person name="MacKenzie S."/>
            <person name="Amaro C."/>
        </authorList>
    </citation>
    <scope>NUCLEOTIDE SEQUENCE</scope>
</reference>
<dbReference type="EMBL" id="GBXM01087192">
    <property type="protein sequence ID" value="JAH21385.1"/>
    <property type="molecule type" value="Transcribed_RNA"/>
</dbReference>
<protein>
    <submittedName>
        <fullName evidence="1">Uncharacterized protein</fullName>
    </submittedName>
</protein>
<organism evidence="1">
    <name type="scientific">Anguilla anguilla</name>
    <name type="common">European freshwater eel</name>
    <name type="synonym">Muraena anguilla</name>
    <dbReference type="NCBI Taxonomy" id="7936"/>
    <lineage>
        <taxon>Eukaryota</taxon>
        <taxon>Metazoa</taxon>
        <taxon>Chordata</taxon>
        <taxon>Craniata</taxon>
        <taxon>Vertebrata</taxon>
        <taxon>Euteleostomi</taxon>
        <taxon>Actinopterygii</taxon>
        <taxon>Neopterygii</taxon>
        <taxon>Teleostei</taxon>
        <taxon>Anguilliformes</taxon>
        <taxon>Anguillidae</taxon>
        <taxon>Anguilla</taxon>
    </lineage>
</organism>
<name>A0A0E9QYS1_ANGAN</name>
<reference evidence="1" key="1">
    <citation type="submission" date="2014-11" db="EMBL/GenBank/DDBJ databases">
        <authorList>
            <person name="Amaro Gonzalez C."/>
        </authorList>
    </citation>
    <scope>NUCLEOTIDE SEQUENCE</scope>
</reference>
<accession>A0A0E9QYS1</accession>
<proteinExistence type="predicted"/>
<sequence length="9" mass="1056">MKINEGTTY</sequence>
<evidence type="ECO:0000313" key="1">
    <source>
        <dbReference type="EMBL" id="JAH21385.1"/>
    </source>
</evidence>